<reference evidence="2" key="1">
    <citation type="submission" date="2015-09" db="EMBL/GenBank/DDBJ databases">
        <authorList>
            <person name="Jackson K.R."/>
            <person name="Lunt B.L."/>
            <person name="Fisher J.N.B."/>
            <person name="Gardner A.V."/>
            <person name="Bailey M.E."/>
            <person name="Deus L.M."/>
            <person name="Earl A.S."/>
            <person name="Gibby P.D."/>
            <person name="Hartmann K.A."/>
            <person name="Liu J.E."/>
            <person name="Manci A.M."/>
            <person name="Nielsen D.A."/>
            <person name="Solomon M.B."/>
            <person name="Breakwell D.P."/>
            <person name="Burnett S.H."/>
            <person name="Grose J.H."/>
        </authorList>
    </citation>
    <scope>NUCLEOTIDE SEQUENCE</scope>
    <source>
        <strain evidence="2">7805</strain>
    </source>
</reference>
<gene>
    <name evidence="2" type="ORF">PLAM_3146</name>
</gene>
<protein>
    <submittedName>
        <fullName evidence="2">Transposase</fullName>
    </submittedName>
</protein>
<dbReference type="SUPFAM" id="SSF143422">
    <property type="entry name" value="Transposase IS200-like"/>
    <property type="match status" value="1"/>
</dbReference>
<dbReference type="AlphaFoldDB" id="A0A1J1JHY6"/>
<evidence type="ECO:0000259" key="1">
    <source>
        <dbReference type="SMART" id="SM01321"/>
    </source>
</evidence>
<evidence type="ECO:0000313" key="2">
    <source>
        <dbReference type="EMBL" id="CUM61112.1"/>
    </source>
</evidence>
<feature type="domain" description="Transposase IS200-like" evidence="1">
    <location>
        <begin position="3"/>
        <end position="101"/>
    </location>
</feature>
<dbReference type="NCBIfam" id="NF033573">
    <property type="entry name" value="transpos_IS200"/>
    <property type="match status" value="1"/>
</dbReference>
<name>A0A1J1JHY6_PLAAG</name>
<dbReference type="GO" id="GO:0003677">
    <property type="term" value="F:DNA binding"/>
    <property type="evidence" value="ECO:0007669"/>
    <property type="project" value="InterPro"/>
</dbReference>
<proteinExistence type="predicted"/>
<dbReference type="InterPro" id="IPR036515">
    <property type="entry name" value="Transposase_17_sf"/>
</dbReference>
<dbReference type="GO" id="GO:0004803">
    <property type="term" value="F:transposase activity"/>
    <property type="evidence" value="ECO:0007669"/>
    <property type="project" value="InterPro"/>
</dbReference>
<dbReference type="InterPro" id="IPR002686">
    <property type="entry name" value="Transposase_17"/>
</dbReference>
<dbReference type="Pfam" id="PF01797">
    <property type="entry name" value="Y1_Tnp"/>
    <property type="match status" value="1"/>
</dbReference>
<dbReference type="SMART" id="SM01321">
    <property type="entry name" value="Y1_Tnp"/>
    <property type="match status" value="1"/>
</dbReference>
<sequence length="104" mass="11990">MLISGVDIRLKAILQEVAIEFNSQIIEMEVMPDHVHLLVEVDPQFGIAKVVRYMKGRSSRFLRQEFPWLKSRLPTLWTNSYFVSTVGGAPISVIKQYIENQKNV</sequence>
<dbReference type="Gene3D" id="3.30.70.1290">
    <property type="entry name" value="Transposase IS200-like"/>
    <property type="match status" value="1"/>
</dbReference>
<dbReference type="EMBL" id="LO018304">
    <property type="protein sequence ID" value="CUM61112.1"/>
    <property type="molecule type" value="Genomic_DNA"/>
</dbReference>
<organism evidence="2">
    <name type="scientific">Planktothrix agardhii</name>
    <name type="common">Oscillatoria agardhii</name>
    <dbReference type="NCBI Taxonomy" id="1160"/>
    <lineage>
        <taxon>Bacteria</taxon>
        <taxon>Bacillati</taxon>
        <taxon>Cyanobacteriota</taxon>
        <taxon>Cyanophyceae</taxon>
        <taxon>Oscillatoriophycideae</taxon>
        <taxon>Oscillatoriales</taxon>
        <taxon>Microcoleaceae</taxon>
        <taxon>Planktothrix</taxon>
    </lineage>
</organism>
<dbReference type="PANTHER" id="PTHR33360:SF2">
    <property type="entry name" value="TRANSPOSASE FOR INSERTION SEQUENCE ELEMENT IS200"/>
    <property type="match status" value="1"/>
</dbReference>
<accession>A0A1J1JHY6</accession>
<dbReference type="PANTHER" id="PTHR33360">
    <property type="entry name" value="TRANSPOSASE FOR INSERTION SEQUENCE ELEMENT IS200"/>
    <property type="match status" value="1"/>
</dbReference>
<dbReference type="GO" id="GO:0006313">
    <property type="term" value="P:DNA transposition"/>
    <property type="evidence" value="ECO:0007669"/>
    <property type="project" value="InterPro"/>
</dbReference>